<sequence length="275" mass="30035">MSNVADAIKAVTAAERRKLPVPDAVREAAAVQAAVADTARRPDPERPALPEDAASVQQVIRDHAAELQLLDVTRRAANRFHEEADHRYVQAVRAAIPAWIDGLQKEYAALVGVVQKAAARLPDALDRIDPRRMDWNNAAHTAAYTKAEGAAVQLEQLISDRADMVKVAGGDGGRDNALFAVAALPEPTVEQVLTGDWKRLSPAIAQWRELKQQPVARWVYLVRQQELSLSLATPGEVRQRAAQVERWRDAGHAMRSALSRSGAEAAVRQHLAETA</sequence>
<name>A0ABP6L9Y1_9ACTN</name>
<proteinExistence type="predicted"/>
<accession>A0ABP6L9Y1</accession>
<comment type="caution">
    <text evidence="1">The sequence shown here is derived from an EMBL/GenBank/DDBJ whole genome shotgun (WGS) entry which is preliminary data.</text>
</comment>
<dbReference type="EMBL" id="BAAAUF010000013">
    <property type="protein sequence ID" value="GAA3037044.1"/>
    <property type="molecule type" value="Genomic_DNA"/>
</dbReference>
<keyword evidence="2" id="KW-1185">Reference proteome</keyword>
<dbReference type="Proteomes" id="UP001501532">
    <property type="component" value="Unassembled WGS sequence"/>
</dbReference>
<gene>
    <name evidence="1" type="ORF">GCM10010448_19330</name>
</gene>
<protein>
    <submittedName>
        <fullName evidence="1">Uncharacterized protein</fullName>
    </submittedName>
</protein>
<reference evidence="2" key="1">
    <citation type="journal article" date="2019" name="Int. J. Syst. Evol. Microbiol.">
        <title>The Global Catalogue of Microorganisms (GCM) 10K type strain sequencing project: providing services to taxonomists for standard genome sequencing and annotation.</title>
        <authorList>
            <consortium name="The Broad Institute Genomics Platform"/>
            <consortium name="The Broad Institute Genome Sequencing Center for Infectious Disease"/>
            <person name="Wu L."/>
            <person name="Ma J."/>
        </authorList>
    </citation>
    <scope>NUCLEOTIDE SEQUENCE [LARGE SCALE GENOMIC DNA]</scope>
    <source>
        <strain evidence="2">JCM 9091</strain>
    </source>
</reference>
<evidence type="ECO:0000313" key="1">
    <source>
        <dbReference type="EMBL" id="GAA3037044.1"/>
    </source>
</evidence>
<dbReference type="RefSeq" id="WP_234512984.1">
    <property type="nucleotide sequence ID" value="NZ_BAAAUF010000013.1"/>
</dbReference>
<evidence type="ECO:0000313" key="2">
    <source>
        <dbReference type="Proteomes" id="UP001501532"/>
    </source>
</evidence>
<organism evidence="1 2">
    <name type="scientific">Streptomyces glomeratus</name>
    <dbReference type="NCBI Taxonomy" id="284452"/>
    <lineage>
        <taxon>Bacteria</taxon>
        <taxon>Bacillati</taxon>
        <taxon>Actinomycetota</taxon>
        <taxon>Actinomycetes</taxon>
        <taxon>Kitasatosporales</taxon>
        <taxon>Streptomycetaceae</taxon>
        <taxon>Streptomyces</taxon>
    </lineage>
</organism>